<dbReference type="Proteomes" id="UP001338125">
    <property type="component" value="Unassembled WGS sequence"/>
</dbReference>
<gene>
    <name evidence="4" type="ORF">PT974_10230</name>
</gene>
<sequence>MPDFIDDRVQQLLIQAEKRLHEGSAALVPSKKTLCVVKVDGGDASVPSQTPFTKLVVRAPDSEMKTQEHSKDTTGLSWFNLPKTNLTPEFKRDWQLLRMRGVLDPKHQKKALRSAPPKYSQVGEIIEGPTDFYSARLTRRERKSTLLEHIMTEHDDPKLKSKYTDIQQQKTSGKKAFYRKLITERRKRRG</sequence>
<evidence type="ECO:0000313" key="4">
    <source>
        <dbReference type="EMBL" id="KAK5988741.1"/>
    </source>
</evidence>
<dbReference type="InterPro" id="IPR014810">
    <property type="entry name" value="Fcf2_C"/>
</dbReference>
<protein>
    <submittedName>
        <fullName evidence="4">rRNA-processing protein fcf2</fullName>
    </submittedName>
</protein>
<dbReference type="PANTHER" id="PTHR21686">
    <property type="entry name" value="DEOXYNUCLEOTIDYLTRANSFERASE TERMINAL-INTERACTING PROTEIN 2"/>
    <property type="match status" value="1"/>
</dbReference>
<dbReference type="InterPro" id="IPR039883">
    <property type="entry name" value="Fcf2/DNTTIP2"/>
</dbReference>
<comment type="caution">
    <text evidence="4">The sequence shown here is derived from an EMBL/GenBank/DDBJ whole genome shotgun (WGS) entry which is preliminary data.</text>
</comment>
<reference evidence="4 5" key="1">
    <citation type="submission" date="2024-01" db="EMBL/GenBank/DDBJ databases">
        <title>Complete genome of Cladobotryum mycophilum ATHUM6906.</title>
        <authorList>
            <person name="Christinaki A.C."/>
            <person name="Myridakis A.I."/>
            <person name="Kouvelis V.N."/>
        </authorList>
    </citation>
    <scope>NUCLEOTIDE SEQUENCE [LARGE SCALE GENOMIC DNA]</scope>
    <source>
        <strain evidence="4 5">ATHUM6906</strain>
    </source>
</reference>
<keyword evidence="2" id="KW-0539">Nucleus</keyword>
<keyword evidence="5" id="KW-1185">Reference proteome</keyword>
<organism evidence="4 5">
    <name type="scientific">Cladobotryum mycophilum</name>
    <dbReference type="NCBI Taxonomy" id="491253"/>
    <lineage>
        <taxon>Eukaryota</taxon>
        <taxon>Fungi</taxon>
        <taxon>Dikarya</taxon>
        <taxon>Ascomycota</taxon>
        <taxon>Pezizomycotina</taxon>
        <taxon>Sordariomycetes</taxon>
        <taxon>Hypocreomycetidae</taxon>
        <taxon>Hypocreales</taxon>
        <taxon>Hypocreaceae</taxon>
        <taxon>Cladobotryum</taxon>
    </lineage>
</organism>
<accession>A0ABR0SA71</accession>
<proteinExistence type="predicted"/>
<comment type="subcellular location">
    <subcellularLocation>
        <location evidence="1">Nucleus</location>
        <location evidence="1">Nucleolus</location>
    </subcellularLocation>
</comment>
<name>A0ABR0SA71_9HYPO</name>
<dbReference type="PANTHER" id="PTHR21686:SF12">
    <property type="entry name" value="DEOXYNUCLEOTIDYLTRANSFERASE TERMINAL-INTERACTING PROTEIN 2"/>
    <property type="match status" value="1"/>
</dbReference>
<feature type="domain" description="Fcf2 pre-rRNA processing C-terminal" evidence="3">
    <location>
        <begin position="71"/>
        <end position="158"/>
    </location>
</feature>
<dbReference type="EMBL" id="JAVFKD010000015">
    <property type="protein sequence ID" value="KAK5988741.1"/>
    <property type="molecule type" value="Genomic_DNA"/>
</dbReference>
<dbReference type="Pfam" id="PF08698">
    <property type="entry name" value="Fcf2"/>
    <property type="match status" value="1"/>
</dbReference>
<evidence type="ECO:0000259" key="3">
    <source>
        <dbReference type="Pfam" id="PF08698"/>
    </source>
</evidence>
<evidence type="ECO:0000256" key="1">
    <source>
        <dbReference type="ARBA" id="ARBA00004604"/>
    </source>
</evidence>
<evidence type="ECO:0000313" key="5">
    <source>
        <dbReference type="Proteomes" id="UP001338125"/>
    </source>
</evidence>
<evidence type="ECO:0000256" key="2">
    <source>
        <dbReference type="ARBA" id="ARBA00023242"/>
    </source>
</evidence>